<organism evidence="1 2">
    <name type="scientific">Pseudolycoriella hygida</name>
    <dbReference type="NCBI Taxonomy" id="35572"/>
    <lineage>
        <taxon>Eukaryota</taxon>
        <taxon>Metazoa</taxon>
        <taxon>Ecdysozoa</taxon>
        <taxon>Arthropoda</taxon>
        <taxon>Hexapoda</taxon>
        <taxon>Insecta</taxon>
        <taxon>Pterygota</taxon>
        <taxon>Neoptera</taxon>
        <taxon>Endopterygota</taxon>
        <taxon>Diptera</taxon>
        <taxon>Nematocera</taxon>
        <taxon>Sciaroidea</taxon>
        <taxon>Sciaridae</taxon>
        <taxon>Pseudolycoriella</taxon>
    </lineage>
</organism>
<sequence>MLVVPLKMNLYYQYWMIFCDQTIVHQNCTKFWNHWIISAFRAILS</sequence>
<reference evidence="1" key="1">
    <citation type="submission" date="2022-07" db="EMBL/GenBank/DDBJ databases">
        <authorList>
            <person name="Trinca V."/>
            <person name="Uliana J.V.C."/>
            <person name="Torres T.T."/>
            <person name="Ward R.J."/>
            <person name="Monesi N."/>
        </authorList>
    </citation>
    <scope>NUCLEOTIDE SEQUENCE</scope>
    <source>
        <strain evidence="1">HSMRA1968</strain>
        <tissue evidence="1">Whole embryos</tissue>
    </source>
</reference>
<dbReference type="Proteomes" id="UP001151699">
    <property type="component" value="Chromosome B"/>
</dbReference>
<dbReference type="AlphaFoldDB" id="A0A9Q0S499"/>
<evidence type="ECO:0000313" key="2">
    <source>
        <dbReference type="Proteomes" id="UP001151699"/>
    </source>
</evidence>
<accession>A0A9Q0S499</accession>
<comment type="caution">
    <text evidence="1">The sequence shown here is derived from an EMBL/GenBank/DDBJ whole genome shotgun (WGS) entry which is preliminary data.</text>
</comment>
<gene>
    <name evidence="1" type="ORF">Bhyg_07764</name>
</gene>
<dbReference type="EMBL" id="WJQU01000002">
    <property type="protein sequence ID" value="KAJ6642810.1"/>
    <property type="molecule type" value="Genomic_DNA"/>
</dbReference>
<name>A0A9Q0S499_9DIPT</name>
<protein>
    <submittedName>
        <fullName evidence="1">Uncharacterized protein</fullName>
    </submittedName>
</protein>
<evidence type="ECO:0000313" key="1">
    <source>
        <dbReference type="EMBL" id="KAJ6642810.1"/>
    </source>
</evidence>
<keyword evidence="2" id="KW-1185">Reference proteome</keyword>
<proteinExistence type="predicted"/>